<dbReference type="OrthoDB" id="6515429at2759"/>
<comment type="caution">
    <text evidence="5">The sequence shown here is derived from an EMBL/GenBank/DDBJ whole genome shotgun (WGS) entry which is preliminary data.</text>
</comment>
<keyword evidence="4" id="KW-0732">Signal</keyword>
<dbReference type="InterPro" id="IPR031311">
    <property type="entry name" value="CHIT_BIND_RR_consensus"/>
</dbReference>
<gene>
    <name evidence="5" type="ORF">GWI33_004360</name>
</gene>
<dbReference type="PANTHER" id="PTHR12236:SF86">
    <property type="entry name" value="CCP84AC-RELATED"/>
    <property type="match status" value="1"/>
</dbReference>
<dbReference type="PROSITE" id="PS51155">
    <property type="entry name" value="CHIT_BIND_RR_2"/>
    <property type="match status" value="1"/>
</dbReference>
<evidence type="ECO:0000313" key="5">
    <source>
        <dbReference type="EMBL" id="KAF7286737.1"/>
    </source>
</evidence>
<feature type="region of interest" description="Disordered" evidence="3">
    <location>
        <begin position="358"/>
        <end position="392"/>
    </location>
</feature>
<dbReference type="GO" id="GO:0005615">
    <property type="term" value="C:extracellular space"/>
    <property type="evidence" value="ECO:0007669"/>
    <property type="project" value="TreeGrafter"/>
</dbReference>
<feature type="compositionally biased region" description="Low complexity" evidence="3">
    <location>
        <begin position="484"/>
        <end position="493"/>
    </location>
</feature>
<dbReference type="PANTHER" id="PTHR12236">
    <property type="entry name" value="STRUCTURAL CONTITUENT OF CUTICLE"/>
    <property type="match status" value="1"/>
</dbReference>
<accession>A0A834J2U5</accession>
<dbReference type="GO" id="GO:0042302">
    <property type="term" value="F:structural constituent of cuticle"/>
    <property type="evidence" value="ECO:0007669"/>
    <property type="project" value="UniProtKB-UniRule"/>
</dbReference>
<protein>
    <recommendedName>
        <fullName evidence="7">Cuticle protein</fullName>
    </recommendedName>
</protein>
<feature type="chain" id="PRO_5032887772" description="Cuticle protein" evidence="4">
    <location>
        <begin position="18"/>
        <end position="643"/>
    </location>
</feature>
<dbReference type="InterPro" id="IPR000618">
    <property type="entry name" value="Insect_cuticle"/>
</dbReference>
<proteinExistence type="predicted"/>
<sequence length="643" mass="70447">MSISLALLALGIVVAQASVLVPEFKAGSLYSGYGKDYAATYSNYKPRPYAFEYGVSDPHTGDHKTQWETKDKEGTVKGSYSLLEADGTTRIVDYIADEHGFRAVVKKVGAHGASVETHGAAEPEHPAQAVAVATPLKSHQTIIDEPLDYKSYDGGYESFSHLKPMVGDIHTNPIEYLKAPKAEGYILNAPEHYAGLAPEQHPAPEHYVAPELIPSGPYPAPEGYSLSVNYPKYAGYKLALPEEYYPAPSAEYIQSEIKSAPKHVIPEYKPETKPEYYLPQVPEHVPEYFKFAPEYVPKALSEQAFVDYIKSAAKPATGYVFKSEEKPAPEYILSKYVLVKSDPKAATGEAVPEYNKVDDKATSQQVQLDAKASPEVPKPDVNNAPESYLSEPEYTLSEADLKNFFAEYLKTIVQAEPEQPKTELTAAPGSAPPAPEYTFSESDLKNFIAEYLKSDTDTKSEQASVDVKAVPETAPADPTPAPSAPESAPSTPEYTFSESDLKNFFSEYYKTDVSASALPKYINSELKPTPEHLIPEYFKYDLNAIPEYALPKVAPSPAAPTSAPEAPKDFVFSNLPIAKSGGDFFHGKGYEAAKSEAAVLSSPAAHPQYYEKVPLEAFKGYVPEPSPFAVPVYDNYHLNVNYH</sequence>
<dbReference type="Proteomes" id="UP000625711">
    <property type="component" value="Unassembled WGS sequence"/>
</dbReference>
<keyword evidence="1 2" id="KW-0193">Cuticle</keyword>
<feature type="signal peptide" evidence="4">
    <location>
        <begin position="1"/>
        <end position="17"/>
    </location>
</feature>
<name>A0A834J2U5_RHYFE</name>
<dbReference type="PRINTS" id="PR00947">
    <property type="entry name" value="CUTICLE"/>
</dbReference>
<dbReference type="InterPro" id="IPR051217">
    <property type="entry name" value="Insect_Cuticle_Struc_Prot"/>
</dbReference>
<dbReference type="EMBL" id="JAACXV010000022">
    <property type="protein sequence ID" value="KAF7286737.1"/>
    <property type="molecule type" value="Genomic_DNA"/>
</dbReference>
<evidence type="ECO:0000256" key="2">
    <source>
        <dbReference type="PROSITE-ProRule" id="PRU00497"/>
    </source>
</evidence>
<feature type="region of interest" description="Disordered" evidence="3">
    <location>
        <begin position="471"/>
        <end position="493"/>
    </location>
</feature>
<evidence type="ECO:0008006" key="7">
    <source>
        <dbReference type="Google" id="ProtNLM"/>
    </source>
</evidence>
<dbReference type="PROSITE" id="PS00233">
    <property type="entry name" value="CHIT_BIND_RR_1"/>
    <property type="match status" value="1"/>
</dbReference>
<evidence type="ECO:0000313" key="6">
    <source>
        <dbReference type="Proteomes" id="UP000625711"/>
    </source>
</evidence>
<organism evidence="5 6">
    <name type="scientific">Rhynchophorus ferrugineus</name>
    <name type="common">Red palm weevil</name>
    <name type="synonym">Curculio ferrugineus</name>
    <dbReference type="NCBI Taxonomy" id="354439"/>
    <lineage>
        <taxon>Eukaryota</taxon>
        <taxon>Metazoa</taxon>
        <taxon>Ecdysozoa</taxon>
        <taxon>Arthropoda</taxon>
        <taxon>Hexapoda</taxon>
        <taxon>Insecta</taxon>
        <taxon>Pterygota</taxon>
        <taxon>Neoptera</taxon>
        <taxon>Endopterygota</taxon>
        <taxon>Coleoptera</taxon>
        <taxon>Polyphaga</taxon>
        <taxon>Cucujiformia</taxon>
        <taxon>Curculionidae</taxon>
        <taxon>Dryophthorinae</taxon>
        <taxon>Rhynchophorus</taxon>
    </lineage>
</organism>
<evidence type="ECO:0000256" key="3">
    <source>
        <dbReference type="SAM" id="MobiDB-lite"/>
    </source>
</evidence>
<dbReference type="Pfam" id="PF00379">
    <property type="entry name" value="Chitin_bind_4"/>
    <property type="match status" value="1"/>
</dbReference>
<evidence type="ECO:0000256" key="1">
    <source>
        <dbReference type="ARBA" id="ARBA00022460"/>
    </source>
</evidence>
<dbReference type="GO" id="GO:0031012">
    <property type="term" value="C:extracellular matrix"/>
    <property type="evidence" value="ECO:0007669"/>
    <property type="project" value="TreeGrafter"/>
</dbReference>
<reference evidence="5" key="1">
    <citation type="submission" date="2020-08" db="EMBL/GenBank/DDBJ databases">
        <title>Genome sequencing and assembly of the red palm weevil Rhynchophorus ferrugineus.</title>
        <authorList>
            <person name="Dias G.B."/>
            <person name="Bergman C.M."/>
            <person name="Manee M."/>
        </authorList>
    </citation>
    <scope>NUCLEOTIDE SEQUENCE</scope>
    <source>
        <strain evidence="5">AA-2017</strain>
        <tissue evidence="5">Whole larva</tissue>
    </source>
</reference>
<evidence type="ECO:0000256" key="4">
    <source>
        <dbReference type="SAM" id="SignalP"/>
    </source>
</evidence>
<dbReference type="AlphaFoldDB" id="A0A834J2U5"/>
<keyword evidence="6" id="KW-1185">Reference proteome</keyword>